<dbReference type="EMBL" id="JABFDY010000007">
    <property type="protein sequence ID" value="KAF7705583.1"/>
    <property type="molecule type" value="Genomic_DNA"/>
</dbReference>
<name>A0A8T0BHK3_SILME</name>
<proteinExistence type="predicted"/>
<organism evidence="1 2">
    <name type="scientific">Silurus meridionalis</name>
    <name type="common">Southern catfish</name>
    <name type="synonym">Silurus soldatovi meridionalis</name>
    <dbReference type="NCBI Taxonomy" id="175797"/>
    <lineage>
        <taxon>Eukaryota</taxon>
        <taxon>Metazoa</taxon>
        <taxon>Chordata</taxon>
        <taxon>Craniata</taxon>
        <taxon>Vertebrata</taxon>
        <taxon>Euteleostomi</taxon>
        <taxon>Actinopterygii</taxon>
        <taxon>Neopterygii</taxon>
        <taxon>Teleostei</taxon>
        <taxon>Ostariophysi</taxon>
        <taxon>Siluriformes</taxon>
        <taxon>Siluridae</taxon>
        <taxon>Silurus</taxon>
    </lineage>
</organism>
<keyword evidence="2" id="KW-1185">Reference proteome</keyword>
<comment type="caution">
    <text evidence="1">The sequence shown here is derived from an EMBL/GenBank/DDBJ whole genome shotgun (WGS) entry which is preliminary data.</text>
</comment>
<gene>
    <name evidence="1" type="ORF">HF521_020869</name>
</gene>
<dbReference type="AlphaFoldDB" id="A0A8T0BHK3"/>
<evidence type="ECO:0000313" key="2">
    <source>
        <dbReference type="Proteomes" id="UP000606274"/>
    </source>
</evidence>
<feature type="non-terminal residue" evidence="1">
    <location>
        <position position="1"/>
    </location>
</feature>
<reference evidence="1" key="1">
    <citation type="submission" date="2020-08" db="EMBL/GenBank/DDBJ databases">
        <title>Chromosome-level assembly of Southern catfish (Silurus meridionalis) provides insights into visual adaptation to the nocturnal and benthic lifestyles.</title>
        <authorList>
            <person name="Zhang Y."/>
            <person name="Wang D."/>
            <person name="Peng Z."/>
        </authorList>
    </citation>
    <scope>NUCLEOTIDE SEQUENCE</scope>
    <source>
        <strain evidence="1">SWU-2019-XX</strain>
        <tissue evidence="1">Muscle</tissue>
    </source>
</reference>
<accession>A0A8T0BHK3</accession>
<evidence type="ECO:0000313" key="1">
    <source>
        <dbReference type="EMBL" id="KAF7705583.1"/>
    </source>
</evidence>
<sequence>SYRQAIKAARAEHLGKLIENNENNPMFLFSTVAKLTTYQVSEKCVPSQFSSEDFMNFFTEKIDNIRKTIVAVQPLTASPDIISPTTPHLKCFTCIGQEELHDVITKAKSTTCQLDPIPTHLLKEVLYTAGEPLLNIINCSLSLGHVPKSLKLAVIKPLINKPNLDPNTLSNYRPISNLPFMSKI</sequence>
<dbReference type="Proteomes" id="UP000606274">
    <property type="component" value="Unassembled WGS sequence"/>
</dbReference>
<protein>
    <submittedName>
        <fullName evidence="1">Uncharacterized protein</fullName>
    </submittedName>
</protein>